<dbReference type="PANTHER" id="PTHR42852">
    <property type="entry name" value="THIOL:DISULFIDE INTERCHANGE PROTEIN DSBE"/>
    <property type="match status" value="1"/>
</dbReference>
<evidence type="ECO:0000313" key="7">
    <source>
        <dbReference type="Proteomes" id="UP000095713"/>
    </source>
</evidence>
<comment type="subcellular location">
    <subcellularLocation>
        <location evidence="1">Cell envelope</location>
    </subcellularLocation>
</comment>
<feature type="domain" description="Thioredoxin" evidence="5">
    <location>
        <begin position="191"/>
        <end position="333"/>
    </location>
</feature>
<dbReference type="PROSITE" id="PS51352">
    <property type="entry name" value="THIOREDOXIN_2"/>
    <property type="match status" value="1"/>
</dbReference>
<keyword evidence="3" id="KW-1015">Disulfide bond</keyword>
<dbReference type="CDD" id="cd02966">
    <property type="entry name" value="TlpA_like_family"/>
    <property type="match status" value="1"/>
</dbReference>
<dbReference type="PANTHER" id="PTHR42852:SF6">
    <property type="entry name" value="THIOL:DISULFIDE INTERCHANGE PROTEIN DSBE"/>
    <property type="match status" value="1"/>
</dbReference>
<proteinExistence type="predicted"/>
<dbReference type="GO" id="GO:0017004">
    <property type="term" value="P:cytochrome complex assembly"/>
    <property type="evidence" value="ECO:0007669"/>
    <property type="project" value="UniProtKB-KW"/>
</dbReference>
<dbReference type="InterPro" id="IPR013740">
    <property type="entry name" value="Redoxin"/>
</dbReference>
<dbReference type="InterPro" id="IPR036249">
    <property type="entry name" value="Thioredoxin-like_sf"/>
</dbReference>
<evidence type="ECO:0000313" key="6">
    <source>
        <dbReference type="EMBL" id="OEK08341.1"/>
    </source>
</evidence>
<dbReference type="STRING" id="1849968.A8C32_02495"/>
<dbReference type="GO" id="GO:0030313">
    <property type="term" value="C:cell envelope"/>
    <property type="evidence" value="ECO:0007669"/>
    <property type="project" value="UniProtKB-SubCell"/>
</dbReference>
<evidence type="ECO:0000259" key="5">
    <source>
        <dbReference type="PROSITE" id="PS51352"/>
    </source>
</evidence>
<dbReference type="PROSITE" id="PS51257">
    <property type="entry name" value="PROKAR_LIPOPROTEIN"/>
    <property type="match status" value="1"/>
</dbReference>
<organism evidence="6 7">
    <name type="scientific">Flavivirga aquatica</name>
    <dbReference type="NCBI Taxonomy" id="1849968"/>
    <lineage>
        <taxon>Bacteria</taxon>
        <taxon>Pseudomonadati</taxon>
        <taxon>Bacteroidota</taxon>
        <taxon>Flavobacteriia</taxon>
        <taxon>Flavobacteriales</taxon>
        <taxon>Flavobacteriaceae</taxon>
        <taxon>Flavivirga</taxon>
    </lineage>
</organism>
<evidence type="ECO:0000256" key="2">
    <source>
        <dbReference type="ARBA" id="ARBA00022748"/>
    </source>
</evidence>
<accession>A0A1E5TAF4</accession>
<dbReference type="InterPro" id="IPR013766">
    <property type="entry name" value="Thioredoxin_domain"/>
</dbReference>
<evidence type="ECO:0000256" key="1">
    <source>
        <dbReference type="ARBA" id="ARBA00004196"/>
    </source>
</evidence>
<dbReference type="AlphaFoldDB" id="A0A1E5TAF4"/>
<gene>
    <name evidence="6" type="ORF">A8C32_02495</name>
</gene>
<keyword evidence="7" id="KW-1185">Reference proteome</keyword>
<dbReference type="GO" id="GO:0016491">
    <property type="term" value="F:oxidoreductase activity"/>
    <property type="evidence" value="ECO:0007669"/>
    <property type="project" value="InterPro"/>
</dbReference>
<dbReference type="Proteomes" id="UP000095713">
    <property type="component" value="Unassembled WGS sequence"/>
</dbReference>
<keyword evidence="4" id="KW-0676">Redox-active center</keyword>
<sequence length="333" mass="37550">MKKIIYILSIALAFVSCKKEVTKDYVTLSGTIINQNSDSLVVAQRGIIKTLKVNADGTFLDTLKVEAGSYILFDGVEQAKLYLKNGYDLKVSIDTKAFDETLKFTGNGSEANNYLAKKGLLSEKIVDYAGILKMDKLSFNKRIESNKEEFLTLLKTTKNLDSTFIKEEEKQVEIITKQLGMMYSEKEAILALKGKASPKFVDYENHAGGLTSLDDLKEKYVYIDLWATWCGPCKAEIPFLKKVEKEYHGKNIEFVSISIDRENAYETWRKMVTDKELTGIQLYAKGDKTFTEAYKVTGIPRFILIDPQGNIVSADAPRPSDSELIDLFKELSI</sequence>
<evidence type="ECO:0000256" key="4">
    <source>
        <dbReference type="ARBA" id="ARBA00023284"/>
    </source>
</evidence>
<name>A0A1E5TAF4_9FLAO</name>
<dbReference type="InterPro" id="IPR050553">
    <property type="entry name" value="Thioredoxin_ResA/DsbE_sf"/>
</dbReference>
<dbReference type="RefSeq" id="WP_069829850.1">
    <property type="nucleotide sequence ID" value="NZ_MDJD01000034.1"/>
</dbReference>
<protein>
    <recommendedName>
        <fullName evidence="5">Thioredoxin domain-containing protein</fullName>
    </recommendedName>
</protein>
<dbReference type="Gene3D" id="3.40.30.10">
    <property type="entry name" value="Glutaredoxin"/>
    <property type="match status" value="1"/>
</dbReference>
<keyword evidence="2" id="KW-0201">Cytochrome c-type biogenesis</keyword>
<dbReference type="EMBL" id="MDJD01000034">
    <property type="protein sequence ID" value="OEK08341.1"/>
    <property type="molecule type" value="Genomic_DNA"/>
</dbReference>
<evidence type="ECO:0000256" key="3">
    <source>
        <dbReference type="ARBA" id="ARBA00023157"/>
    </source>
</evidence>
<dbReference type="Pfam" id="PF08534">
    <property type="entry name" value="Redoxin"/>
    <property type="match status" value="1"/>
</dbReference>
<comment type="caution">
    <text evidence="6">The sequence shown here is derived from an EMBL/GenBank/DDBJ whole genome shotgun (WGS) entry which is preliminary data.</text>
</comment>
<dbReference type="SUPFAM" id="SSF52833">
    <property type="entry name" value="Thioredoxin-like"/>
    <property type="match status" value="1"/>
</dbReference>
<reference evidence="6 7" key="1">
    <citation type="submission" date="2016-05" db="EMBL/GenBank/DDBJ databases">
        <title>Draft Genome Sequence of Algibacter sp. Strain SK-16 Isolated from the Surface Water of Aburatsubo Inlet.</title>
        <authorList>
            <person name="Wong S.-K."/>
            <person name="Yoshizawa S."/>
            <person name="Nakajima Y."/>
            <person name="Ogura Y."/>
            <person name="Tetsuya H."/>
            <person name="Hamasaki K."/>
        </authorList>
    </citation>
    <scope>NUCLEOTIDE SEQUENCE [LARGE SCALE GENOMIC DNA]</scope>
    <source>
        <strain evidence="6 7">SK-16</strain>
    </source>
</reference>
<dbReference type="OrthoDB" id="743079at2"/>